<dbReference type="InterPro" id="IPR013154">
    <property type="entry name" value="ADH-like_N"/>
</dbReference>
<evidence type="ECO:0000313" key="2">
    <source>
        <dbReference type="EMBL" id="SOZ56350.1"/>
    </source>
</evidence>
<name>A0A375DY98_9BURK</name>
<accession>A0A375DY98</accession>
<dbReference type="Proteomes" id="UP000256952">
    <property type="component" value="Chromosome CBM2613_a"/>
</dbReference>
<dbReference type="GO" id="GO:0016491">
    <property type="term" value="F:oxidoreductase activity"/>
    <property type="evidence" value="ECO:0007669"/>
    <property type="project" value="InterPro"/>
</dbReference>
<dbReference type="Gene3D" id="3.40.50.720">
    <property type="entry name" value="NAD(P)-binding Rossmann-like Domain"/>
    <property type="match status" value="1"/>
</dbReference>
<dbReference type="AlphaFoldDB" id="A0A375DY98"/>
<dbReference type="SUPFAM" id="SSF51735">
    <property type="entry name" value="NAD(P)-binding Rossmann-fold domains"/>
    <property type="match status" value="1"/>
</dbReference>
<sequence length="342" mass="35946">MTGTPMQADDYQGLVCSRWCHWSELALQRIARRPLAAGQVRIHVRHAGVGFALSLFVSGKYQRKPPLPFTPGTEVAGEIIEVAPDVTQLRPGQRVAAALDWGGIAEEAVATADTVYPVPDGLPLAHAAALPITYGTVWAALAWRAALQPGDTMLVHGASGALGTAAVQVGRLMGARVIATASTPAKREAALRNGAAHALEPDPATLAAAVKALCPAGGADVVFDPVGGDLFDASLRCAAPGARLLSIGYASGRIPAVPANLLLVKNLTLVGFNYGYYIGWGLTDERRRFAPRVQAMVGEIMQAAASGRLAPPVLQHFALRDWLDAVDTTMSRRAIGKVMLDI</sequence>
<dbReference type="SMART" id="SM00829">
    <property type="entry name" value="PKS_ER"/>
    <property type="match status" value="1"/>
</dbReference>
<dbReference type="CDD" id="cd08241">
    <property type="entry name" value="QOR1"/>
    <property type="match status" value="1"/>
</dbReference>
<comment type="caution">
    <text evidence="2">The sequence shown here is derived from an EMBL/GenBank/DDBJ whole genome shotgun (WGS) entry which is preliminary data.</text>
</comment>
<protein>
    <submittedName>
        <fullName evidence="2">Zinc-containing dehydrogenase</fullName>
    </submittedName>
</protein>
<dbReference type="InterPro" id="IPR051397">
    <property type="entry name" value="Zn-ADH-like_protein"/>
</dbReference>
<dbReference type="InterPro" id="IPR020843">
    <property type="entry name" value="ER"/>
</dbReference>
<dbReference type="PANTHER" id="PTHR43677:SF4">
    <property type="entry name" value="QUINONE OXIDOREDUCTASE-LIKE PROTEIN 2"/>
    <property type="match status" value="1"/>
</dbReference>
<feature type="domain" description="Enoyl reductase (ER)" evidence="1">
    <location>
        <begin position="23"/>
        <end position="340"/>
    </location>
</feature>
<dbReference type="Gene3D" id="3.90.180.10">
    <property type="entry name" value="Medium-chain alcohol dehydrogenases, catalytic domain"/>
    <property type="match status" value="1"/>
</dbReference>
<evidence type="ECO:0000259" key="1">
    <source>
        <dbReference type="SMART" id="SM00829"/>
    </source>
</evidence>
<dbReference type="SUPFAM" id="SSF50129">
    <property type="entry name" value="GroES-like"/>
    <property type="match status" value="1"/>
</dbReference>
<reference evidence="2" key="1">
    <citation type="submission" date="2018-01" db="EMBL/GenBank/DDBJ databases">
        <authorList>
            <person name="Clerissi C."/>
        </authorList>
    </citation>
    <scope>NUCLEOTIDE SEQUENCE</scope>
    <source>
        <strain evidence="2">Cupriavidus taiwanensis STM 8556</strain>
    </source>
</reference>
<dbReference type="InterPro" id="IPR011032">
    <property type="entry name" value="GroES-like_sf"/>
</dbReference>
<dbReference type="InterPro" id="IPR036291">
    <property type="entry name" value="NAD(P)-bd_dom_sf"/>
</dbReference>
<organism evidence="2">
    <name type="scientific">Cupriavidus taiwanensis</name>
    <dbReference type="NCBI Taxonomy" id="164546"/>
    <lineage>
        <taxon>Bacteria</taxon>
        <taxon>Pseudomonadati</taxon>
        <taxon>Pseudomonadota</taxon>
        <taxon>Betaproteobacteria</taxon>
        <taxon>Burkholderiales</taxon>
        <taxon>Burkholderiaceae</taxon>
        <taxon>Cupriavidus</taxon>
    </lineage>
</organism>
<dbReference type="PANTHER" id="PTHR43677">
    <property type="entry name" value="SHORT-CHAIN DEHYDROGENASE/REDUCTASE"/>
    <property type="match status" value="1"/>
</dbReference>
<dbReference type="Pfam" id="PF08240">
    <property type="entry name" value="ADH_N"/>
    <property type="match status" value="1"/>
</dbReference>
<proteinExistence type="predicted"/>
<dbReference type="EMBL" id="OFTH01000015">
    <property type="protein sequence ID" value="SOZ56350.1"/>
    <property type="molecule type" value="Genomic_DNA"/>
</dbReference>
<dbReference type="Pfam" id="PF00107">
    <property type="entry name" value="ADH_zinc_N"/>
    <property type="match status" value="1"/>
</dbReference>
<dbReference type="InterPro" id="IPR013149">
    <property type="entry name" value="ADH-like_C"/>
</dbReference>
<gene>
    <name evidence="2" type="ORF">CBM2613_A220097</name>
</gene>